<sequence>MVTSGPIVMAMVNDNDVVVGLVDVDPNIDDKEELRQNGETFASTPEEAKEGGEAFTLMSHHSASSSSFDVDLHSALTPKEKEEASEASISLITRRKEKEETREGAGEAE</sequence>
<name>A0A444EUK7_ENSVE</name>
<dbReference type="EMBL" id="KV875452">
    <property type="protein sequence ID" value="RZR70672.1"/>
    <property type="molecule type" value="Genomic_DNA"/>
</dbReference>
<evidence type="ECO:0000256" key="1">
    <source>
        <dbReference type="SAM" id="MobiDB-lite"/>
    </source>
</evidence>
<reference evidence="2" key="1">
    <citation type="journal article" date="2018" name="Data Brief">
        <title>Genome sequence data from 17 accessions of Ensete ventricosum, a staple food crop for millions in Ethiopia.</title>
        <authorList>
            <person name="Yemataw Z."/>
            <person name="Muzemil S."/>
            <person name="Ambachew D."/>
            <person name="Tripathi L."/>
            <person name="Tesfaye K."/>
            <person name="Chala A."/>
            <person name="Farbos A."/>
            <person name="O'Neill P."/>
            <person name="Moore K."/>
            <person name="Grant M."/>
            <person name="Studholme D.J."/>
        </authorList>
    </citation>
    <scope>NUCLEOTIDE SEQUENCE [LARGE SCALE GENOMIC DNA]</scope>
    <source>
        <tissue evidence="2">Leaf</tissue>
    </source>
</reference>
<feature type="region of interest" description="Disordered" evidence="1">
    <location>
        <begin position="58"/>
        <end position="109"/>
    </location>
</feature>
<evidence type="ECO:0000313" key="2">
    <source>
        <dbReference type="EMBL" id="RZR70672.1"/>
    </source>
</evidence>
<organism evidence="2">
    <name type="scientific">Ensete ventricosum</name>
    <name type="common">Abyssinian banana</name>
    <name type="synonym">Musa ensete</name>
    <dbReference type="NCBI Taxonomy" id="4639"/>
    <lineage>
        <taxon>Eukaryota</taxon>
        <taxon>Viridiplantae</taxon>
        <taxon>Streptophyta</taxon>
        <taxon>Embryophyta</taxon>
        <taxon>Tracheophyta</taxon>
        <taxon>Spermatophyta</taxon>
        <taxon>Magnoliopsida</taxon>
        <taxon>Liliopsida</taxon>
        <taxon>Zingiberales</taxon>
        <taxon>Musaceae</taxon>
        <taxon>Ensete</taxon>
    </lineage>
</organism>
<feature type="compositionally biased region" description="Basic and acidic residues" evidence="1">
    <location>
        <begin position="94"/>
        <end position="109"/>
    </location>
</feature>
<dbReference type="Proteomes" id="UP000290560">
    <property type="component" value="Unassembled WGS sequence"/>
</dbReference>
<protein>
    <submittedName>
        <fullName evidence="2">Uncharacterized protein</fullName>
    </submittedName>
</protein>
<dbReference type="AlphaFoldDB" id="A0A444EUK7"/>
<gene>
    <name evidence="2" type="ORF">BHM03_00001041</name>
</gene>
<accession>A0A444EUK7</accession>
<proteinExistence type="predicted"/>